<comment type="catalytic activity">
    <reaction evidence="1">
        <text>Hydrolysis of terminal, non-reducing beta-D-mannose residues in beta-D-mannosides.</text>
        <dbReference type="EC" id="3.2.1.25"/>
    </reaction>
</comment>
<dbReference type="Gene3D" id="3.20.20.80">
    <property type="entry name" value="Glycosidases"/>
    <property type="match status" value="1"/>
</dbReference>
<dbReference type="EC" id="3.2.1.25" evidence="3"/>
<dbReference type="Pfam" id="PF00703">
    <property type="entry name" value="Glyco_hydro_2"/>
    <property type="match status" value="1"/>
</dbReference>
<evidence type="ECO:0000256" key="2">
    <source>
        <dbReference type="ARBA" id="ARBA00007401"/>
    </source>
</evidence>
<keyword evidence="9" id="KW-1185">Reference proteome</keyword>
<evidence type="ECO:0000313" key="9">
    <source>
        <dbReference type="Proteomes" id="UP000199103"/>
    </source>
</evidence>
<dbReference type="SUPFAM" id="SSF49303">
    <property type="entry name" value="beta-Galactosidase/glucuronidase domain"/>
    <property type="match status" value="1"/>
</dbReference>
<dbReference type="InterPro" id="IPR036156">
    <property type="entry name" value="Beta-gal/glucu_dom_sf"/>
</dbReference>
<feature type="domain" description="Glycoside hydrolase family 2 immunoglobulin-like beta-sandwich" evidence="6">
    <location>
        <begin position="211"/>
        <end position="303"/>
    </location>
</feature>
<gene>
    <name evidence="8" type="ORF">SAMN04489812_4040</name>
</gene>
<evidence type="ECO:0000256" key="4">
    <source>
        <dbReference type="ARBA" id="ARBA00022801"/>
    </source>
</evidence>
<dbReference type="Pfam" id="PF22666">
    <property type="entry name" value="Glyco_hydro_2_N2"/>
    <property type="match status" value="1"/>
</dbReference>
<evidence type="ECO:0000313" key="8">
    <source>
        <dbReference type="EMBL" id="SDT07383.1"/>
    </source>
</evidence>
<keyword evidence="5" id="KW-0326">Glycosidase</keyword>
<comment type="similarity">
    <text evidence="2">Belongs to the glycosyl hydrolase 2 family.</text>
</comment>
<dbReference type="PANTHER" id="PTHR43730">
    <property type="entry name" value="BETA-MANNOSIDASE"/>
    <property type="match status" value="1"/>
</dbReference>
<evidence type="ECO:0000256" key="1">
    <source>
        <dbReference type="ARBA" id="ARBA00000829"/>
    </source>
</evidence>
<evidence type="ECO:0000256" key="3">
    <source>
        <dbReference type="ARBA" id="ARBA00012754"/>
    </source>
</evidence>
<dbReference type="SUPFAM" id="SSF51445">
    <property type="entry name" value="(Trans)glycosidases"/>
    <property type="match status" value="1"/>
</dbReference>
<dbReference type="SUPFAM" id="SSF49785">
    <property type="entry name" value="Galactose-binding domain-like"/>
    <property type="match status" value="1"/>
</dbReference>
<keyword evidence="4" id="KW-0378">Hydrolase</keyword>
<evidence type="ECO:0000259" key="6">
    <source>
        <dbReference type="Pfam" id="PF00703"/>
    </source>
</evidence>
<dbReference type="EMBL" id="LT629772">
    <property type="protein sequence ID" value="SDT07383.1"/>
    <property type="molecule type" value="Genomic_DNA"/>
</dbReference>
<evidence type="ECO:0000259" key="7">
    <source>
        <dbReference type="Pfam" id="PF22666"/>
    </source>
</evidence>
<dbReference type="PANTHER" id="PTHR43730:SF1">
    <property type="entry name" value="BETA-MANNOSIDASE"/>
    <property type="match status" value="1"/>
</dbReference>
<dbReference type="AlphaFoldDB" id="A0A1H1XDL3"/>
<dbReference type="InterPro" id="IPR050887">
    <property type="entry name" value="Beta-mannosidase_GH2"/>
</dbReference>
<sequence>MRTLSLTSDSAAGVNWTLTAAGDVPGEWSELAKRTFAATVPGEVHTDLLAAEAIPEPFDGANEARLQWIGRTDWVYRLEFDWQPGSEDRHDLVAEGLDTFATVTLNGTELGSTANQHRSYRFDVGAALRPGPNELVITFAAPSIAAEAAEQDLGALPVAYPHPYNAVRKMASSFGWDWGPDLAGAGIWKPIKIESWSSVRLAAVRPLATAEGSTGVLQAEVDLEWSGAEFIDQPVTLAVEVAGQLIEAPVAHRAGHATLRVEVPDADLWWPRGHGDQALYPTAIRLQLAGDVADRWDGRVGFRTITLRTEPDAVGTDFVIMVNDQPVYIRGYNWIPDDAFLTRLNADRYRSAIMDGYDSGANLLRVWGGGIFESQYFYTVCDELGILVWQDFPFACAAYSEDEPLRTEVEAEARQAITRLSAHPSLAIWNGNNENIWGYVDWGWRPQLAGRTWGNGYYRELLPKLVAELDPRTPYSAGSPYSFDDYLHPNDQRHGSMHIWDVWNQVDYTHYADYQPRYASEFGFQGPPAWSTLTSVVHDQPLDPYGPQMLVHQKAGDGNLKLERGLGDHLPHWRTEPEIAIDDWHWLTQLNQARAVRFGIEHFRSLAPVNSGTCVWQLNDNWPVISWAAVDYAGIRKPLWHALKSVYADRLLTVQPRSDDHGDQQPTVIAHNDSGEAWTGTLIITRRSIGVGSAVLAEQTVDFHVGPRAALTIALDTDIVTAGDPAAEFIEVRTETPEPSTEAAEPVEGHAYWYFAEDPALPLTAPTDAYSSSVEASDGGYRVTVTATALVKDLALFPDRLDPAARVDSCLITLRAGQSHTFTVSGAGELDRAALTAVPVLRSVNEIVTGTVTP</sequence>
<dbReference type="InterPro" id="IPR006102">
    <property type="entry name" value="Ig-like_GH2"/>
</dbReference>
<dbReference type="OrthoDB" id="9758603at2"/>
<dbReference type="RefSeq" id="WP_091527218.1">
    <property type="nucleotide sequence ID" value="NZ_LT629772.1"/>
</dbReference>
<evidence type="ECO:0000256" key="5">
    <source>
        <dbReference type="ARBA" id="ARBA00023295"/>
    </source>
</evidence>
<proteinExistence type="inferred from homology"/>
<dbReference type="InterPro" id="IPR008979">
    <property type="entry name" value="Galactose-bd-like_sf"/>
</dbReference>
<name>A0A1H1XDL3_9ACTN</name>
<dbReference type="InterPro" id="IPR054593">
    <property type="entry name" value="Beta-mannosidase-like_N2"/>
</dbReference>
<dbReference type="FunFam" id="3.20.20.80:FF:000050">
    <property type="entry name" value="Beta-mannosidase B"/>
    <property type="match status" value="1"/>
</dbReference>
<accession>A0A1H1XDL3</accession>
<reference evidence="8 9" key="1">
    <citation type="submission" date="2016-10" db="EMBL/GenBank/DDBJ databases">
        <authorList>
            <person name="de Groot N.N."/>
        </authorList>
    </citation>
    <scope>NUCLEOTIDE SEQUENCE [LARGE SCALE GENOMIC DNA]</scope>
    <source>
        <strain evidence="8 9">DSM 21800</strain>
    </source>
</reference>
<dbReference type="GO" id="GO:0006516">
    <property type="term" value="P:glycoprotein catabolic process"/>
    <property type="evidence" value="ECO:0007669"/>
    <property type="project" value="TreeGrafter"/>
</dbReference>
<dbReference type="GO" id="GO:0004567">
    <property type="term" value="F:beta-mannosidase activity"/>
    <property type="evidence" value="ECO:0007669"/>
    <property type="project" value="UniProtKB-EC"/>
</dbReference>
<protein>
    <recommendedName>
        <fullName evidence="3">beta-mannosidase</fullName>
        <ecNumber evidence="3">3.2.1.25</ecNumber>
    </recommendedName>
</protein>
<organism evidence="8 9">
    <name type="scientific">Microlunatus soli</name>
    <dbReference type="NCBI Taxonomy" id="630515"/>
    <lineage>
        <taxon>Bacteria</taxon>
        <taxon>Bacillati</taxon>
        <taxon>Actinomycetota</taxon>
        <taxon>Actinomycetes</taxon>
        <taxon>Propionibacteriales</taxon>
        <taxon>Propionibacteriaceae</taxon>
        <taxon>Microlunatus</taxon>
    </lineage>
</organism>
<dbReference type="STRING" id="630515.SAMN04489812_4040"/>
<dbReference type="Gene3D" id="2.60.120.260">
    <property type="entry name" value="Galactose-binding domain-like"/>
    <property type="match status" value="1"/>
</dbReference>
<dbReference type="InterPro" id="IPR017853">
    <property type="entry name" value="GH"/>
</dbReference>
<feature type="domain" description="Beta-mannosidase-like galactose-binding" evidence="7">
    <location>
        <begin position="30"/>
        <end position="189"/>
    </location>
</feature>
<dbReference type="Proteomes" id="UP000199103">
    <property type="component" value="Chromosome I"/>
</dbReference>
<dbReference type="InterPro" id="IPR013783">
    <property type="entry name" value="Ig-like_fold"/>
</dbReference>
<dbReference type="Gene3D" id="2.60.40.10">
    <property type="entry name" value="Immunoglobulins"/>
    <property type="match status" value="1"/>
</dbReference>
<dbReference type="GO" id="GO:0005975">
    <property type="term" value="P:carbohydrate metabolic process"/>
    <property type="evidence" value="ECO:0007669"/>
    <property type="project" value="InterPro"/>
</dbReference>